<feature type="signal peptide" evidence="1">
    <location>
        <begin position="1"/>
        <end position="26"/>
    </location>
</feature>
<protein>
    <recommendedName>
        <fullName evidence="4">Transglutaminase-like domain-containing protein</fullName>
    </recommendedName>
</protein>
<dbReference type="EMBL" id="JOKG01000004">
    <property type="protein sequence ID" value="KEQ12919.1"/>
    <property type="molecule type" value="Genomic_DNA"/>
</dbReference>
<keyword evidence="3" id="KW-1185">Reference proteome</keyword>
<accession>A0A081N396</accession>
<dbReference type="AlphaFoldDB" id="A0A081N396"/>
<evidence type="ECO:0000313" key="2">
    <source>
        <dbReference type="EMBL" id="KEQ12919.1"/>
    </source>
</evidence>
<gene>
    <name evidence="2" type="ORF">GZ77_21020</name>
</gene>
<evidence type="ECO:0000256" key="1">
    <source>
        <dbReference type="SAM" id="SignalP"/>
    </source>
</evidence>
<dbReference type="Proteomes" id="UP000028006">
    <property type="component" value="Unassembled WGS sequence"/>
</dbReference>
<evidence type="ECO:0008006" key="4">
    <source>
        <dbReference type="Google" id="ProtNLM"/>
    </source>
</evidence>
<proteinExistence type="predicted"/>
<sequence length="504" mass="56778">MPVKFTSNLNKLVFAFFITLTLSVSADLTDQEKEPYLKAGITSSVQIERLIEKGVTAEQARPFYEKAPMINPYIIHAFIAHGITAETALTFDPRVADNPYYIKDILDAGITPETANCFINEGITSIDSITSLTNAGISAKTARKYFDENIESVYKISNLKTYQISPEVAGAAKRAGIRITTPYDLTGMQTALQQGLAIDDIQKYKGLASSADKLKELYTSKIPVTFLQQAMDKGVSVDDGVSLFFRGIDLDTYQSLTSDQKTCTTYPGSQLKFEYLDNLIGYQSEREPVPLPKALFSTLNSIFTHDYMYHFSTDDQLEILRFVENKVKEVESPTIHSLLYLTADIVSERIKYADVDDGELEQTFPKNCSIAEYWRRGIGDCDKYTSLGMVVFAQLKQLFPDVLKNVYLTKKLFTKVSGHAWNTVVIAEKDQLVITYIDITKYDDEERENACENEALLDIEDLLTSDETDGGPFEDKNGELGALNIKNFDYHYFLTGYQKQFCQQ</sequence>
<name>A0A081N396_9GAMM</name>
<feature type="chain" id="PRO_5001760495" description="Transglutaminase-like domain-containing protein" evidence="1">
    <location>
        <begin position="27"/>
        <end position="504"/>
    </location>
</feature>
<evidence type="ECO:0000313" key="3">
    <source>
        <dbReference type="Proteomes" id="UP000028006"/>
    </source>
</evidence>
<organism evidence="2 3">
    <name type="scientific">Endozoicomonas montiporae</name>
    <dbReference type="NCBI Taxonomy" id="1027273"/>
    <lineage>
        <taxon>Bacteria</taxon>
        <taxon>Pseudomonadati</taxon>
        <taxon>Pseudomonadota</taxon>
        <taxon>Gammaproteobacteria</taxon>
        <taxon>Oceanospirillales</taxon>
        <taxon>Endozoicomonadaceae</taxon>
        <taxon>Endozoicomonas</taxon>
    </lineage>
</organism>
<comment type="caution">
    <text evidence="2">The sequence shown here is derived from an EMBL/GenBank/DDBJ whole genome shotgun (WGS) entry which is preliminary data.</text>
</comment>
<reference evidence="2 3" key="1">
    <citation type="submission" date="2014-06" db="EMBL/GenBank/DDBJ databases">
        <title>Whole Genome Sequences of Three Symbiotic Endozoicomonas Bacteria.</title>
        <authorList>
            <person name="Neave M.J."/>
            <person name="Apprill A."/>
            <person name="Voolstra C.R."/>
        </authorList>
    </citation>
    <scope>NUCLEOTIDE SEQUENCE [LARGE SCALE GENOMIC DNA]</scope>
    <source>
        <strain evidence="2 3">LMG 24815</strain>
    </source>
</reference>
<keyword evidence="1" id="KW-0732">Signal</keyword>